<dbReference type="AlphaFoldDB" id="A0A437QC60"/>
<feature type="region of interest" description="Disordered" evidence="1">
    <location>
        <begin position="118"/>
        <end position="139"/>
    </location>
</feature>
<dbReference type="Proteomes" id="UP000282818">
    <property type="component" value="Unassembled WGS sequence"/>
</dbReference>
<sequence length="139" mass="15515">MRTGIGCAALLLATAALAVDKPIPYVVTQPDGFSGGELDAKNAYYRKKRGDFDRETMVEVEHKDRPSDLPPPTVVAPSPVPMVKEFKAGKVLSINDLKGEDRIFQTIYDDIEKEKCIWDPESCEPPPPSQQRRQFLPND</sequence>
<feature type="chain" id="PRO_5019528452" description="DUF4124 domain-containing protein" evidence="2">
    <location>
        <begin position="19"/>
        <end position="139"/>
    </location>
</feature>
<dbReference type="EMBL" id="SACQ01000001">
    <property type="protein sequence ID" value="RVU32101.1"/>
    <property type="molecule type" value="Genomic_DNA"/>
</dbReference>
<keyword evidence="2" id="KW-0732">Signal</keyword>
<comment type="caution">
    <text evidence="3">The sequence shown here is derived from an EMBL/GenBank/DDBJ whole genome shotgun (WGS) entry which is preliminary data.</text>
</comment>
<name>A0A437QC60_9GAMM</name>
<feature type="signal peptide" evidence="2">
    <location>
        <begin position="1"/>
        <end position="18"/>
    </location>
</feature>
<evidence type="ECO:0000313" key="4">
    <source>
        <dbReference type="Proteomes" id="UP000282818"/>
    </source>
</evidence>
<organism evidence="3 4">
    <name type="scientific">Neptunomonas marina</name>
    <dbReference type="NCBI Taxonomy" id="1815562"/>
    <lineage>
        <taxon>Bacteria</taxon>
        <taxon>Pseudomonadati</taxon>
        <taxon>Pseudomonadota</taxon>
        <taxon>Gammaproteobacteria</taxon>
        <taxon>Oceanospirillales</taxon>
        <taxon>Oceanospirillaceae</taxon>
        <taxon>Neptunomonas</taxon>
    </lineage>
</organism>
<evidence type="ECO:0000256" key="1">
    <source>
        <dbReference type="SAM" id="MobiDB-lite"/>
    </source>
</evidence>
<keyword evidence="4" id="KW-1185">Reference proteome</keyword>
<reference evidence="3 4" key="1">
    <citation type="submission" date="2019-01" db="EMBL/GenBank/DDBJ databases">
        <authorList>
            <person name="Chen W.-M."/>
        </authorList>
    </citation>
    <scope>NUCLEOTIDE SEQUENCE [LARGE SCALE GENOMIC DNA]</scope>
    <source>
        <strain evidence="3 4">HPM-16</strain>
    </source>
</reference>
<proteinExistence type="predicted"/>
<evidence type="ECO:0000256" key="2">
    <source>
        <dbReference type="SAM" id="SignalP"/>
    </source>
</evidence>
<gene>
    <name evidence="3" type="ORF">EOE65_00135</name>
</gene>
<accession>A0A437QC60</accession>
<protein>
    <recommendedName>
        <fullName evidence="5">DUF4124 domain-containing protein</fullName>
    </recommendedName>
</protein>
<dbReference type="RefSeq" id="WP_127692270.1">
    <property type="nucleotide sequence ID" value="NZ_SACQ01000001.1"/>
</dbReference>
<evidence type="ECO:0008006" key="5">
    <source>
        <dbReference type="Google" id="ProtNLM"/>
    </source>
</evidence>
<evidence type="ECO:0000313" key="3">
    <source>
        <dbReference type="EMBL" id="RVU32101.1"/>
    </source>
</evidence>